<dbReference type="SUPFAM" id="SSF55729">
    <property type="entry name" value="Acyl-CoA N-acyltransferases (Nat)"/>
    <property type="match status" value="1"/>
</dbReference>
<feature type="domain" description="N-acetyltransferase" evidence="1">
    <location>
        <begin position="1"/>
        <end position="141"/>
    </location>
</feature>
<sequence length="141" mass="15541">MEKYTLTVTAEIEPAFEQVIAGGLNRFNDEMTGYNDRQPLAVVVRDTQTQVPLGGILGRSSLGLLFLELFYLPPALRGSGLGSKLLATFEQQGRERGCRSGVLYTINFQAPAFYARYGWRAFGEIPCAPPGTSRIFMTKAL</sequence>
<keyword evidence="2" id="KW-0808">Transferase</keyword>
<evidence type="ECO:0000259" key="1">
    <source>
        <dbReference type="PROSITE" id="PS51186"/>
    </source>
</evidence>
<evidence type="ECO:0000313" key="2">
    <source>
        <dbReference type="EMBL" id="AHF75632.1"/>
    </source>
</evidence>
<dbReference type="EMBL" id="CP006569">
    <property type="protein sequence ID" value="AHF75632.1"/>
    <property type="molecule type" value="Genomic_DNA"/>
</dbReference>
<dbReference type="Gene3D" id="3.40.630.30">
    <property type="match status" value="1"/>
</dbReference>
<dbReference type="RefSeq" id="WP_025420762.1">
    <property type="nucleotide sequence ID" value="NZ_CP006569.1"/>
</dbReference>
<dbReference type="KEGG" id="sod:Sant_0536"/>
<dbReference type="PATRIC" id="fig|1239307.3.peg.573"/>
<name>W0HSY7_9GAMM</name>
<gene>
    <name evidence="2" type="ORF">Sant_0536</name>
</gene>
<dbReference type="GO" id="GO:0016747">
    <property type="term" value="F:acyltransferase activity, transferring groups other than amino-acyl groups"/>
    <property type="evidence" value="ECO:0007669"/>
    <property type="project" value="InterPro"/>
</dbReference>
<evidence type="ECO:0000313" key="3">
    <source>
        <dbReference type="Proteomes" id="UP000019028"/>
    </source>
</evidence>
<proteinExistence type="predicted"/>
<reference evidence="2 3" key="1">
    <citation type="journal article" date="2014" name="Genome Biol. Evol.">
        <title>Genome degeneration and adaptation in a nascent stage of symbiosis.</title>
        <authorList>
            <person name="Oakeson K.F."/>
            <person name="Gil R."/>
            <person name="Clayton A.L."/>
            <person name="Dunn D.M."/>
            <person name="von Niederhausern A.C."/>
            <person name="Hamil C."/>
            <person name="Aoyagi A."/>
            <person name="Duval B."/>
            <person name="Baca A."/>
            <person name="Silva F.J."/>
            <person name="Vallier A."/>
            <person name="Jackson D.G."/>
            <person name="Latorre A."/>
            <person name="Weiss R.B."/>
            <person name="Heddi A."/>
            <person name="Moya A."/>
            <person name="Dale C."/>
        </authorList>
    </citation>
    <scope>NUCLEOTIDE SEQUENCE [LARGE SCALE GENOMIC DNA]</scope>
    <source>
        <strain evidence="2 3">HS1</strain>
    </source>
</reference>
<dbReference type="InterPro" id="IPR016181">
    <property type="entry name" value="Acyl_CoA_acyltransferase"/>
</dbReference>
<dbReference type="PROSITE" id="PS51186">
    <property type="entry name" value="GNAT"/>
    <property type="match status" value="1"/>
</dbReference>
<dbReference type="OrthoDB" id="9787920at2"/>
<protein>
    <submittedName>
        <fullName evidence="2">GCN5-related N-acetyltransferase</fullName>
    </submittedName>
</protein>
<keyword evidence="3" id="KW-1185">Reference proteome</keyword>
<dbReference type="Proteomes" id="UP000019028">
    <property type="component" value="Chromosome"/>
</dbReference>
<organism evidence="2 3">
    <name type="scientific">Sodalis praecaptivus</name>
    <dbReference type="NCBI Taxonomy" id="1239307"/>
    <lineage>
        <taxon>Bacteria</taxon>
        <taxon>Pseudomonadati</taxon>
        <taxon>Pseudomonadota</taxon>
        <taxon>Gammaproteobacteria</taxon>
        <taxon>Enterobacterales</taxon>
        <taxon>Bruguierivoracaceae</taxon>
        <taxon>Sodalis</taxon>
    </lineage>
</organism>
<dbReference type="CDD" id="cd04301">
    <property type="entry name" value="NAT_SF"/>
    <property type="match status" value="1"/>
</dbReference>
<dbReference type="InterPro" id="IPR000182">
    <property type="entry name" value="GNAT_dom"/>
</dbReference>
<dbReference type="AlphaFoldDB" id="W0HSY7"/>
<dbReference type="HOGENOM" id="CLU_115862_0_0_6"/>
<accession>W0HSY7</accession>
<dbReference type="Pfam" id="PF00583">
    <property type="entry name" value="Acetyltransf_1"/>
    <property type="match status" value="1"/>
</dbReference>